<evidence type="ECO:0000256" key="1">
    <source>
        <dbReference type="ARBA" id="ARBA00022729"/>
    </source>
</evidence>
<feature type="chain" id="PRO_5042825478" description="Bulb-type lectin domain-containing protein" evidence="4">
    <location>
        <begin position="21"/>
        <end position="141"/>
    </location>
</feature>
<protein>
    <recommendedName>
        <fullName evidence="5">Bulb-type lectin domain-containing protein</fullName>
    </recommendedName>
</protein>
<dbReference type="SUPFAM" id="SSF51110">
    <property type="entry name" value="alpha-D-mannose-specific plant lectins"/>
    <property type="match status" value="1"/>
</dbReference>
<sequence>MWGVHFYTACLENLLRLSLFTCERQGTCTGDTLSVGKKITRDSAGNLVSANQRFEVGFFEKGVKKYLGIWYHRLPGEKTVVWVANRDIPVEDSSVVFQIGKDGNIEVGGGAGASSQRYWFSELQVSSSTNRTVKLLDSVFH</sequence>
<feature type="domain" description="Bulb-type lectin" evidence="5">
    <location>
        <begin position="32"/>
        <end position="141"/>
    </location>
</feature>
<dbReference type="Gene3D" id="2.90.10.10">
    <property type="entry name" value="Bulb-type lectin domain"/>
    <property type="match status" value="1"/>
</dbReference>
<accession>A0AAN9Q287</accession>
<dbReference type="EMBL" id="JAYKXN010000001">
    <property type="protein sequence ID" value="KAK7319716.1"/>
    <property type="molecule type" value="Genomic_DNA"/>
</dbReference>
<evidence type="ECO:0000256" key="2">
    <source>
        <dbReference type="ARBA" id="ARBA00023157"/>
    </source>
</evidence>
<reference evidence="6 7" key="1">
    <citation type="submission" date="2024-01" db="EMBL/GenBank/DDBJ databases">
        <title>The genomes of 5 underutilized Papilionoideae crops provide insights into root nodulation and disease resistance.</title>
        <authorList>
            <person name="Yuan L."/>
        </authorList>
    </citation>
    <scope>NUCLEOTIDE SEQUENCE [LARGE SCALE GENOMIC DNA]</scope>
    <source>
        <strain evidence="6">LY-2023</strain>
        <tissue evidence="6">Leaf</tissue>
    </source>
</reference>
<comment type="caution">
    <text evidence="6">The sequence shown here is derived from an EMBL/GenBank/DDBJ whole genome shotgun (WGS) entry which is preliminary data.</text>
</comment>
<feature type="signal peptide" evidence="4">
    <location>
        <begin position="1"/>
        <end position="20"/>
    </location>
</feature>
<dbReference type="PANTHER" id="PTHR32444:SF118">
    <property type="entry name" value="OS09G0551150 PROTEIN"/>
    <property type="match status" value="1"/>
</dbReference>
<dbReference type="InterPro" id="IPR001480">
    <property type="entry name" value="Bulb-type_lectin_dom"/>
</dbReference>
<dbReference type="Proteomes" id="UP001359559">
    <property type="component" value="Unassembled WGS sequence"/>
</dbReference>
<dbReference type="PANTHER" id="PTHR32444">
    <property type="entry name" value="BULB-TYPE LECTIN DOMAIN-CONTAINING PROTEIN"/>
    <property type="match status" value="1"/>
</dbReference>
<dbReference type="AlphaFoldDB" id="A0AAN9Q287"/>
<keyword evidence="3" id="KW-0325">Glycoprotein</keyword>
<name>A0AAN9Q287_CLITE</name>
<evidence type="ECO:0000256" key="3">
    <source>
        <dbReference type="ARBA" id="ARBA00023180"/>
    </source>
</evidence>
<evidence type="ECO:0000259" key="5">
    <source>
        <dbReference type="PROSITE" id="PS50927"/>
    </source>
</evidence>
<keyword evidence="2" id="KW-1015">Disulfide bond</keyword>
<gene>
    <name evidence="6" type="ORF">RJT34_04441</name>
</gene>
<dbReference type="InterPro" id="IPR036426">
    <property type="entry name" value="Bulb-type_lectin_dom_sf"/>
</dbReference>
<proteinExistence type="predicted"/>
<evidence type="ECO:0000256" key="4">
    <source>
        <dbReference type="SAM" id="SignalP"/>
    </source>
</evidence>
<dbReference type="Pfam" id="PF01453">
    <property type="entry name" value="B_lectin"/>
    <property type="match status" value="1"/>
</dbReference>
<evidence type="ECO:0000313" key="7">
    <source>
        <dbReference type="Proteomes" id="UP001359559"/>
    </source>
</evidence>
<organism evidence="6 7">
    <name type="scientific">Clitoria ternatea</name>
    <name type="common">Butterfly pea</name>
    <dbReference type="NCBI Taxonomy" id="43366"/>
    <lineage>
        <taxon>Eukaryota</taxon>
        <taxon>Viridiplantae</taxon>
        <taxon>Streptophyta</taxon>
        <taxon>Embryophyta</taxon>
        <taxon>Tracheophyta</taxon>
        <taxon>Spermatophyta</taxon>
        <taxon>Magnoliopsida</taxon>
        <taxon>eudicotyledons</taxon>
        <taxon>Gunneridae</taxon>
        <taxon>Pentapetalae</taxon>
        <taxon>rosids</taxon>
        <taxon>fabids</taxon>
        <taxon>Fabales</taxon>
        <taxon>Fabaceae</taxon>
        <taxon>Papilionoideae</taxon>
        <taxon>50 kb inversion clade</taxon>
        <taxon>NPAAA clade</taxon>
        <taxon>indigoferoid/millettioid clade</taxon>
        <taxon>Phaseoleae</taxon>
        <taxon>Clitoria</taxon>
    </lineage>
</organism>
<evidence type="ECO:0000313" key="6">
    <source>
        <dbReference type="EMBL" id="KAK7319716.1"/>
    </source>
</evidence>
<keyword evidence="1 4" id="KW-0732">Signal</keyword>
<dbReference type="PROSITE" id="PS50927">
    <property type="entry name" value="BULB_LECTIN"/>
    <property type="match status" value="1"/>
</dbReference>
<keyword evidence="7" id="KW-1185">Reference proteome</keyword>